<name>A0ABY1QNE2_9BACT</name>
<dbReference type="CDD" id="cd13133">
    <property type="entry name" value="MATE_like_7"/>
    <property type="match status" value="1"/>
</dbReference>
<feature type="transmembrane region" description="Helical" evidence="2">
    <location>
        <begin position="56"/>
        <end position="78"/>
    </location>
</feature>
<dbReference type="PANTHER" id="PTHR43298">
    <property type="entry name" value="MULTIDRUG RESISTANCE PROTEIN NORM-RELATED"/>
    <property type="match status" value="1"/>
</dbReference>
<dbReference type="EMBL" id="FXUG01000016">
    <property type="protein sequence ID" value="SMP73206.1"/>
    <property type="molecule type" value="Genomic_DNA"/>
</dbReference>
<sequence>MPQSDSMRAALAEVLRIALPLMVSTGMFSLVLFIDRTLLLWHEPTQMGAAMAAGNLFWVTICVFVGIVSMTGAIASQYVGAGQRSRIGRLLWQSIWFSLATIPLFAGLGYFAEALFEATGQAPSLVPMEAIYYRILLWGGAGEVMQTALSGFFSGTHRTRTIAIVSIFSGLVNLVLDLVLIFGIDPAWLGMAAVDGGERWLEMGIAGAAIASVISFWFKAFCYGGLLLLPNFRKTYGMVSGMCWDARMMKRLVYYGFPTGLMYATEAGAFSVIVLMIGRLGDVPLQATTMAINFNMVAFIPLVGMSIAASVLVGQHLVRSGPEFAGRRVWAALIISWIYASAWALTYWLGADILISLYELNPTAAETVGDASIAADATRSLQIAEGLLGFVAIYVVLDATQLILAGALRGAGDSWFVLVTGLTVSVTFLVIGVTFEPEWTRNTPSAFQALQWWWWILTGWVIALGLAMTARYAQGSWKQMRMV</sequence>
<feature type="transmembrane region" description="Helical" evidence="2">
    <location>
        <begin position="14"/>
        <end position="34"/>
    </location>
</feature>
<evidence type="ECO:0000256" key="2">
    <source>
        <dbReference type="SAM" id="Phobius"/>
    </source>
</evidence>
<feature type="transmembrane region" description="Helical" evidence="2">
    <location>
        <begin position="452"/>
        <end position="473"/>
    </location>
</feature>
<keyword evidence="4" id="KW-1185">Reference proteome</keyword>
<feature type="transmembrane region" description="Helical" evidence="2">
    <location>
        <begin position="204"/>
        <end position="232"/>
    </location>
</feature>
<feature type="transmembrane region" description="Helical" evidence="2">
    <location>
        <begin position="161"/>
        <end position="184"/>
    </location>
</feature>
<dbReference type="InterPro" id="IPR050222">
    <property type="entry name" value="MATE_MdtK"/>
</dbReference>
<reference evidence="3 4" key="1">
    <citation type="submission" date="2017-05" db="EMBL/GenBank/DDBJ databases">
        <authorList>
            <person name="Varghese N."/>
            <person name="Submissions S."/>
        </authorList>
    </citation>
    <scope>NUCLEOTIDE SEQUENCE [LARGE SCALE GENOMIC DNA]</scope>
    <source>
        <strain evidence="3 4">DSM 25457</strain>
    </source>
</reference>
<gene>
    <name evidence="3" type="ORF">SAMN06265222_11654</name>
</gene>
<keyword evidence="2" id="KW-0812">Transmembrane</keyword>
<feature type="transmembrane region" description="Helical" evidence="2">
    <location>
        <begin position="297"/>
        <end position="318"/>
    </location>
</feature>
<feature type="transmembrane region" description="Helical" evidence="2">
    <location>
        <begin position="90"/>
        <end position="111"/>
    </location>
</feature>
<dbReference type="InterPro" id="IPR002528">
    <property type="entry name" value="MATE_fam"/>
</dbReference>
<dbReference type="Proteomes" id="UP001158067">
    <property type="component" value="Unassembled WGS sequence"/>
</dbReference>
<feature type="transmembrane region" description="Helical" evidence="2">
    <location>
        <begin position="387"/>
        <end position="408"/>
    </location>
</feature>
<feature type="transmembrane region" description="Helical" evidence="2">
    <location>
        <begin position="330"/>
        <end position="350"/>
    </location>
</feature>
<protein>
    <submittedName>
        <fullName evidence="3">Multidrug resistance protein, MATE family</fullName>
    </submittedName>
</protein>
<dbReference type="RefSeq" id="WP_283434704.1">
    <property type="nucleotide sequence ID" value="NZ_FXUG01000016.1"/>
</dbReference>
<dbReference type="PANTHER" id="PTHR43298:SF2">
    <property type="entry name" value="FMN_FAD EXPORTER YEEO-RELATED"/>
    <property type="match status" value="1"/>
</dbReference>
<evidence type="ECO:0000313" key="4">
    <source>
        <dbReference type="Proteomes" id="UP001158067"/>
    </source>
</evidence>
<feature type="transmembrane region" description="Helical" evidence="2">
    <location>
        <begin position="131"/>
        <end position="149"/>
    </location>
</feature>
<keyword evidence="2" id="KW-0472">Membrane</keyword>
<comment type="caution">
    <text evidence="3">The sequence shown here is derived from an EMBL/GenBank/DDBJ whole genome shotgun (WGS) entry which is preliminary data.</text>
</comment>
<evidence type="ECO:0000313" key="3">
    <source>
        <dbReference type="EMBL" id="SMP73206.1"/>
    </source>
</evidence>
<feature type="transmembrane region" description="Helical" evidence="2">
    <location>
        <begin position="415"/>
        <end position="432"/>
    </location>
</feature>
<keyword evidence="2" id="KW-1133">Transmembrane helix</keyword>
<dbReference type="Pfam" id="PF01554">
    <property type="entry name" value="MatE"/>
    <property type="match status" value="2"/>
</dbReference>
<accession>A0ABY1QNE2</accession>
<proteinExistence type="predicted"/>
<keyword evidence="1" id="KW-0813">Transport</keyword>
<organism evidence="3 4">
    <name type="scientific">Neorhodopirellula lusitana</name>
    <dbReference type="NCBI Taxonomy" id="445327"/>
    <lineage>
        <taxon>Bacteria</taxon>
        <taxon>Pseudomonadati</taxon>
        <taxon>Planctomycetota</taxon>
        <taxon>Planctomycetia</taxon>
        <taxon>Pirellulales</taxon>
        <taxon>Pirellulaceae</taxon>
        <taxon>Neorhodopirellula</taxon>
    </lineage>
</organism>
<evidence type="ECO:0000256" key="1">
    <source>
        <dbReference type="ARBA" id="ARBA00022448"/>
    </source>
</evidence>
<feature type="transmembrane region" description="Helical" evidence="2">
    <location>
        <begin position="252"/>
        <end position="277"/>
    </location>
</feature>